<proteinExistence type="predicted"/>
<protein>
    <submittedName>
        <fullName evidence="1">Uncharacterized protein</fullName>
    </submittedName>
</protein>
<evidence type="ECO:0000313" key="1">
    <source>
        <dbReference type="EMBL" id="SFQ35789.1"/>
    </source>
</evidence>
<name>A0A1I5XV08_9FIRM</name>
<accession>A0A1I5XV08</accession>
<dbReference type="EMBL" id="FOXO01000037">
    <property type="protein sequence ID" value="SFQ35789.1"/>
    <property type="molecule type" value="Genomic_DNA"/>
</dbReference>
<dbReference type="Proteomes" id="UP000182624">
    <property type="component" value="Unassembled WGS sequence"/>
</dbReference>
<reference evidence="2" key="1">
    <citation type="submission" date="2016-10" db="EMBL/GenBank/DDBJ databases">
        <authorList>
            <person name="Varghese N."/>
            <person name="Submissions S."/>
        </authorList>
    </citation>
    <scope>NUCLEOTIDE SEQUENCE [LARGE SCALE GENOMIC DNA]</scope>
    <source>
        <strain evidence="2">P18</strain>
    </source>
</reference>
<evidence type="ECO:0000313" key="2">
    <source>
        <dbReference type="Proteomes" id="UP000182624"/>
    </source>
</evidence>
<dbReference type="AlphaFoldDB" id="A0A1I5XV08"/>
<gene>
    <name evidence="1" type="ORF">SAMN04487928_13751</name>
</gene>
<keyword evidence="2" id="KW-1185">Reference proteome</keyword>
<sequence length="38" mass="4306">MCPAITYVCLLYDKNGCDLEIRDIPIPKISEKEVLVPI</sequence>
<organism evidence="1 2">
    <name type="scientific">Butyrivibrio proteoclasticus</name>
    <dbReference type="NCBI Taxonomy" id="43305"/>
    <lineage>
        <taxon>Bacteria</taxon>
        <taxon>Bacillati</taxon>
        <taxon>Bacillota</taxon>
        <taxon>Clostridia</taxon>
        <taxon>Lachnospirales</taxon>
        <taxon>Lachnospiraceae</taxon>
        <taxon>Butyrivibrio</taxon>
    </lineage>
</organism>